<feature type="region of interest" description="Disordered" evidence="1">
    <location>
        <begin position="1"/>
        <end position="124"/>
    </location>
</feature>
<dbReference type="Proteomes" id="UP000051836">
    <property type="component" value="Unassembled WGS sequence"/>
</dbReference>
<evidence type="ECO:0000313" key="2">
    <source>
        <dbReference type="EMBL" id="KQK76979.1"/>
    </source>
</evidence>
<sequence length="124" mass="14336">MKRKRKEKKRKEKKRKEKKRKEKKRKEKKRKKRKREKRNYEKEKRRGRKEGRGELRGARGPGDRERLGPGAAVRRSPPGERLRLTALGSAGLRGYGRGSAVQPCPGQRPAAHPRRGGHNPAAFV</sequence>
<comment type="caution">
    <text evidence="2">The sequence shown here is derived from an EMBL/GenBank/DDBJ whole genome shotgun (WGS) entry which is preliminary data.</text>
</comment>
<keyword evidence="3" id="KW-1185">Reference proteome</keyword>
<evidence type="ECO:0000313" key="3">
    <source>
        <dbReference type="Proteomes" id="UP000051836"/>
    </source>
</evidence>
<dbReference type="EMBL" id="LMAW01002794">
    <property type="protein sequence ID" value="KQK76979.1"/>
    <property type="molecule type" value="Genomic_DNA"/>
</dbReference>
<organism evidence="2 3">
    <name type="scientific">Amazona aestiva</name>
    <name type="common">Blue-fronted Amazon parrot</name>
    <dbReference type="NCBI Taxonomy" id="12930"/>
    <lineage>
        <taxon>Eukaryota</taxon>
        <taxon>Metazoa</taxon>
        <taxon>Chordata</taxon>
        <taxon>Craniata</taxon>
        <taxon>Vertebrata</taxon>
        <taxon>Euteleostomi</taxon>
        <taxon>Archelosauria</taxon>
        <taxon>Archosauria</taxon>
        <taxon>Dinosauria</taxon>
        <taxon>Saurischia</taxon>
        <taxon>Theropoda</taxon>
        <taxon>Coelurosauria</taxon>
        <taxon>Aves</taxon>
        <taxon>Neognathae</taxon>
        <taxon>Neoaves</taxon>
        <taxon>Telluraves</taxon>
        <taxon>Australaves</taxon>
        <taxon>Psittaciformes</taxon>
        <taxon>Psittacidae</taxon>
        <taxon>Amazona</taxon>
    </lineage>
</organism>
<dbReference type="AlphaFoldDB" id="A0A0Q3P7U8"/>
<accession>A0A0Q3P7U8</accession>
<reference evidence="2 3" key="1">
    <citation type="submission" date="2015-10" db="EMBL/GenBank/DDBJ databases">
        <authorList>
            <person name="Gilbert D.G."/>
        </authorList>
    </citation>
    <scope>NUCLEOTIDE SEQUENCE [LARGE SCALE GENOMIC DNA]</scope>
    <source>
        <strain evidence="2">FVVF132</strain>
    </source>
</reference>
<feature type="compositionally biased region" description="Basic and acidic residues" evidence="1">
    <location>
        <begin position="38"/>
        <end position="67"/>
    </location>
</feature>
<gene>
    <name evidence="2" type="ORF">AAES_130152</name>
</gene>
<feature type="compositionally biased region" description="Basic residues" evidence="1">
    <location>
        <begin position="1"/>
        <end position="37"/>
    </location>
</feature>
<evidence type="ECO:0000256" key="1">
    <source>
        <dbReference type="SAM" id="MobiDB-lite"/>
    </source>
</evidence>
<name>A0A0Q3P7U8_AMAAE</name>
<protein>
    <submittedName>
        <fullName evidence="2">Uncharacterized protein</fullName>
    </submittedName>
</protein>
<proteinExistence type="predicted"/>